<name>A0A9Q1GE24_SYNKA</name>
<feature type="compositionally biased region" description="Basic residues" evidence="1">
    <location>
        <begin position="85"/>
        <end position="94"/>
    </location>
</feature>
<feature type="compositionally biased region" description="Polar residues" evidence="1">
    <location>
        <begin position="33"/>
        <end position="44"/>
    </location>
</feature>
<reference evidence="2" key="1">
    <citation type="journal article" date="2023" name="Science">
        <title>Genome structures resolve the early diversification of teleost fishes.</title>
        <authorList>
            <person name="Parey E."/>
            <person name="Louis A."/>
            <person name="Montfort J."/>
            <person name="Bouchez O."/>
            <person name="Roques C."/>
            <person name="Iampietro C."/>
            <person name="Lluch J."/>
            <person name="Castinel A."/>
            <person name="Donnadieu C."/>
            <person name="Desvignes T."/>
            <person name="Floi Bucao C."/>
            <person name="Jouanno E."/>
            <person name="Wen M."/>
            <person name="Mejri S."/>
            <person name="Dirks R."/>
            <person name="Jansen H."/>
            <person name="Henkel C."/>
            <person name="Chen W.J."/>
            <person name="Zahm M."/>
            <person name="Cabau C."/>
            <person name="Klopp C."/>
            <person name="Thompson A.W."/>
            <person name="Robinson-Rechavi M."/>
            <person name="Braasch I."/>
            <person name="Lecointre G."/>
            <person name="Bobe J."/>
            <person name="Postlethwait J.H."/>
            <person name="Berthelot C."/>
            <person name="Roest Crollius H."/>
            <person name="Guiguen Y."/>
        </authorList>
    </citation>
    <scope>NUCLEOTIDE SEQUENCE</scope>
    <source>
        <strain evidence="2">WJC10195</strain>
    </source>
</reference>
<dbReference type="Proteomes" id="UP001152622">
    <property type="component" value="Chromosome 1"/>
</dbReference>
<accession>A0A9Q1GE24</accession>
<organism evidence="2 3">
    <name type="scientific">Synaphobranchus kaupii</name>
    <name type="common">Kaup's arrowtooth eel</name>
    <dbReference type="NCBI Taxonomy" id="118154"/>
    <lineage>
        <taxon>Eukaryota</taxon>
        <taxon>Metazoa</taxon>
        <taxon>Chordata</taxon>
        <taxon>Craniata</taxon>
        <taxon>Vertebrata</taxon>
        <taxon>Euteleostomi</taxon>
        <taxon>Actinopterygii</taxon>
        <taxon>Neopterygii</taxon>
        <taxon>Teleostei</taxon>
        <taxon>Anguilliformes</taxon>
        <taxon>Synaphobranchidae</taxon>
        <taxon>Synaphobranchus</taxon>
    </lineage>
</organism>
<keyword evidence="3" id="KW-1185">Reference proteome</keyword>
<evidence type="ECO:0000313" key="2">
    <source>
        <dbReference type="EMBL" id="KAJ8381804.1"/>
    </source>
</evidence>
<protein>
    <submittedName>
        <fullName evidence="2">Uncharacterized protein</fullName>
    </submittedName>
</protein>
<comment type="caution">
    <text evidence="2">The sequence shown here is derived from an EMBL/GenBank/DDBJ whole genome shotgun (WGS) entry which is preliminary data.</text>
</comment>
<proteinExistence type="predicted"/>
<feature type="region of interest" description="Disordered" evidence="1">
    <location>
        <begin position="1"/>
        <end position="94"/>
    </location>
</feature>
<evidence type="ECO:0000256" key="1">
    <source>
        <dbReference type="SAM" id="MobiDB-lite"/>
    </source>
</evidence>
<dbReference type="OrthoDB" id="6159439at2759"/>
<gene>
    <name evidence="2" type="ORF">SKAU_G00025820</name>
</gene>
<dbReference type="EMBL" id="JAINUF010000001">
    <property type="protein sequence ID" value="KAJ8381804.1"/>
    <property type="molecule type" value="Genomic_DNA"/>
</dbReference>
<dbReference type="AlphaFoldDB" id="A0A9Q1GE24"/>
<sequence>MPLLQGSSGLQPVRLHNGGSQNQRQNPAGGMGTSASPKTLSHSIEQILRKPSCLTEDWRRKKEAGTASGGAGGCKPRKYPEAGYKHKRKRKLHP</sequence>
<evidence type="ECO:0000313" key="3">
    <source>
        <dbReference type="Proteomes" id="UP001152622"/>
    </source>
</evidence>
<feature type="compositionally biased region" description="Polar residues" evidence="1">
    <location>
        <begin position="1"/>
        <end position="10"/>
    </location>
</feature>